<gene>
    <name evidence="2" type="ORF">GMRT_15509</name>
</gene>
<keyword evidence="1" id="KW-0235">DNA replication</keyword>
<name>A0A4Z1SVN4_GIAMU</name>
<dbReference type="OrthoDB" id="761538at2759"/>
<dbReference type="Pfam" id="PF22534">
    <property type="entry name" value="RFC_C"/>
    <property type="match status" value="1"/>
</dbReference>
<evidence type="ECO:0000313" key="2">
    <source>
        <dbReference type="EMBL" id="TNJ29834.1"/>
    </source>
</evidence>
<dbReference type="Proteomes" id="UP000315496">
    <property type="component" value="Chromosome 1"/>
</dbReference>
<dbReference type="GO" id="GO:0005634">
    <property type="term" value="C:nucleus"/>
    <property type="evidence" value="ECO:0007669"/>
    <property type="project" value="TreeGrafter"/>
</dbReference>
<protein>
    <submittedName>
        <fullName evidence="2">Replication factor C, subunit 5</fullName>
    </submittedName>
</protein>
<dbReference type="SUPFAM" id="SSF48019">
    <property type="entry name" value="post-AAA+ oligomerization domain-like"/>
    <property type="match status" value="1"/>
</dbReference>
<comment type="caution">
    <text evidence="2">The sequence shown here is derived from an EMBL/GenBank/DDBJ whole genome shotgun (WGS) entry which is preliminary data.</text>
</comment>
<dbReference type="Gene3D" id="1.20.272.10">
    <property type="match status" value="1"/>
</dbReference>
<dbReference type="PANTHER" id="PTHR11669:SF1">
    <property type="entry name" value="REPLICATION FACTOR C SUBUNIT 3"/>
    <property type="match status" value="1"/>
</dbReference>
<dbReference type="Pfam" id="PF13177">
    <property type="entry name" value="DNA_pol3_delta2"/>
    <property type="match status" value="1"/>
</dbReference>
<reference evidence="2 3" key="1">
    <citation type="submission" date="2019-05" db="EMBL/GenBank/DDBJ databases">
        <title>The compact genome of Giardia muris reveals important steps in the evolution of intestinal protozoan parasites.</title>
        <authorList>
            <person name="Xu F."/>
            <person name="Jimenez-Gonzalez A."/>
            <person name="Einarsson E."/>
            <person name="Astvaldsson A."/>
            <person name="Peirasmaki D."/>
            <person name="Eckmann L."/>
            <person name="Andersson J.O."/>
            <person name="Svard S.G."/>
            <person name="Jerlstrom-Hultqvist J."/>
        </authorList>
    </citation>
    <scope>NUCLEOTIDE SEQUENCE [LARGE SCALE GENOMIC DNA]</scope>
    <source>
        <strain evidence="2 3">Roberts-Thomson</strain>
    </source>
</reference>
<dbReference type="Gene3D" id="3.40.50.300">
    <property type="entry name" value="P-loop containing nucleotide triphosphate hydrolases"/>
    <property type="match status" value="1"/>
</dbReference>
<dbReference type="VEuPathDB" id="GiardiaDB:GMRT_15509"/>
<dbReference type="GO" id="GO:0003689">
    <property type="term" value="F:DNA clamp loader activity"/>
    <property type="evidence" value="ECO:0007669"/>
    <property type="project" value="TreeGrafter"/>
</dbReference>
<dbReference type="Gene3D" id="1.10.8.60">
    <property type="match status" value="1"/>
</dbReference>
<dbReference type="InterPro" id="IPR027417">
    <property type="entry name" value="P-loop_NTPase"/>
</dbReference>
<keyword evidence="3" id="KW-1185">Reference proteome</keyword>
<dbReference type="InterPro" id="IPR008921">
    <property type="entry name" value="DNA_pol3_clamp-load_cplx_C"/>
</dbReference>
<dbReference type="CDD" id="cd00009">
    <property type="entry name" value="AAA"/>
    <property type="match status" value="1"/>
</dbReference>
<dbReference type="GO" id="GO:0005663">
    <property type="term" value="C:DNA replication factor C complex"/>
    <property type="evidence" value="ECO:0007669"/>
    <property type="project" value="TreeGrafter"/>
</dbReference>
<dbReference type="EMBL" id="VDLU01000001">
    <property type="protein sequence ID" value="TNJ29834.1"/>
    <property type="molecule type" value="Genomic_DNA"/>
</dbReference>
<dbReference type="GO" id="GO:0003677">
    <property type="term" value="F:DNA binding"/>
    <property type="evidence" value="ECO:0007669"/>
    <property type="project" value="InterPro"/>
</dbReference>
<sequence length="345" mass="39081">MWCTRFTPQTLEELDYHPEANELFTHMARTTDLPHLLVYGPPGSGRHTRVMALIRAIYAVKTLEYVPSTIVYETASDKNEINVISTACHLELNPSEVGAQDVYIIQTVIRETASTASVDNKFKIIVLQDAGKLTFVAQQALRRLMEQHASTCKLIFITESLSGLIPPIVSRCFCIRVPGFTTQEIIDILRNTVDDHKLMRVSDELIEDVAHQARGNLRRAFLILQSFYYASAKRTVDISDLVPEWELRCREIGNYCGNKNLKPEQLEKIRGVLVQILKQAIPPDLILAQLYFEFKRAAQRQGLPTLLHQIVQSYTEYDCRLVSGSNPLYHLEAFAICCITAEAQG</sequence>
<dbReference type="PANTHER" id="PTHR11669">
    <property type="entry name" value="REPLICATION FACTOR C / DNA POLYMERASE III GAMMA-TAU SUBUNIT"/>
    <property type="match status" value="1"/>
</dbReference>
<dbReference type="AlphaFoldDB" id="A0A4Z1SVN4"/>
<dbReference type="GO" id="GO:0006261">
    <property type="term" value="P:DNA-templated DNA replication"/>
    <property type="evidence" value="ECO:0007669"/>
    <property type="project" value="TreeGrafter"/>
</dbReference>
<dbReference type="GO" id="GO:0006281">
    <property type="term" value="P:DNA repair"/>
    <property type="evidence" value="ECO:0007669"/>
    <property type="project" value="TreeGrafter"/>
</dbReference>
<evidence type="ECO:0000256" key="1">
    <source>
        <dbReference type="ARBA" id="ARBA00022705"/>
    </source>
</evidence>
<accession>A0A4Z1SVN4</accession>
<dbReference type="SUPFAM" id="SSF52540">
    <property type="entry name" value="P-loop containing nucleoside triphosphate hydrolases"/>
    <property type="match status" value="1"/>
</dbReference>
<dbReference type="InterPro" id="IPR050238">
    <property type="entry name" value="DNA_Rep/Repair_Clamp_Loader"/>
</dbReference>
<proteinExistence type="predicted"/>
<organism evidence="2 3">
    <name type="scientific">Giardia muris</name>
    <dbReference type="NCBI Taxonomy" id="5742"/>
    <lineage>
        <taxon>Eukaryota</taxon>
        <taxon>Metamonada</taxon>
        <taxon>Diplomonadida</taxon>
        <taxon>Hexamitidae</taxon>
        <taxon>Giardiinae</taxon>
        <taxon>Giardia</taxon>
    </lineage>
</organism>
<evidence type="ECO:0000313" key="3">
    <source>
        <dbReference type="Proteomes" id="UP000315496"/>
    </source>
</evidence>